<keyword evidence="7" id="KW-0472">Membrane</keyword>
<dbReference type="AlphaFoldDB" id="A0A2J8AJ08"/>
<reference evidence="9 10" key="1">
    <citation type="journal article" date="2017" name="Mol. Biol. Evol.">
        <title>The 4-celled Tetrabaena socialis nuclear genome reveals the essential components for genetic control of cell number at the origin of multicellularity in the volvocine lineage.</title>
        <authorList>
            <person name="Featherston J."/>
            <person name="Arakaki Y."/>
            <person name="Hanschen E.R."/>
            <person name="Ferris P.J."/>
            <person name="Michod R.E."/>
            <person name="Olson B.J.S.C."/>
            <person name="Nozaki H."/>
            <person name="Durand P.M."/>
        </authorList>
    </citation>
    <scope>NUCLEOTIDE SEQUENCE [LARGE SCALE GENOMIC DNA]</scope>
    <source>
        <strain evidence="9 10">NIES-571</strain>
    </source>
</reference>
<dbReference type="GO" id="GO:0031080">
    <property type="term" value="C:nuclear pore outer ring"/>
    <property type="evidence" value="ECO:0007669"/>
    <property type="project" value="TreeGrafter"/>
</dbReference>
<accession>A0A2J8AJ08</accession>
<keyword evidence="2" id="KW-0509">mRNA transport</keyword>
<dbReference type="PANTHER" id="PTHR13003">
    <property type="entry name" value="NUP107-RELATED"/>
    <property type="match status" value="1"/>
</dbReference>
<evidence type="ECO:0000256" key="5">
    <source>
        <dbReference type="ARBA" id="ARBA00023132"/>
    </source>
</evidence>
<evidence type="ECO:0000256" key="7">
    <source>
        <dbReference type="RuleBase" id="RU365072"/>
    </source>
</evidence>
<dbReference type="InterPro" id="IPR007252">
    <property type="entry name" value="Nup84/Nup107"/>
</dbReference>
<evidence type="ECO:0000256" key="1">
    <source>
        <dbReference type="ARBA" id="ARBA00022448"/>
    </source>
</evidence>
<dbReference type="GO" id="GO:0031965">
    <property type="term" value="C:nuclear membrane"/>
    <property type="evidence" value="ECO:0007669"/>
    <property type="project" value="UniProtKB-SubCell"/>
</dbReference>
<dbReference type="Gene3D" id="1.10.3450.20">
    <property type="match status" value="1"/>
</dbReference>
<keyword evidence="6 7" id="KW-0539">Nucleus</keyword>
<keyword evidence="3" id="KW-0653">Protein transport</keyword>
<proteinExistence type="inferred from homology"/>
<dbReference type="GO" id="GO:0006406">
    <property type="term" value="P:mRNA export from nucleus"/>
    <property type="evidence" value="ECO:0007669"/>
    <property type="project" value="TreeGrafter"/>
</dbReference>
<evidence type="ECO:0000313" key="9">
    <source>
        <dbReference type="EMBL" id="PNH12494.1"/>
    </source>
</evidence>
<dbReference type="OrthoDB" id="546417at2759"/>
<comment type="caution">
    <text evidence="9">The sequence shown here is derived from an EMBL/GenBank/DDBJ whole genome shotgun (WGS) entry which is preliminary data.</text>
</comment>
<dbReference type="PANTHER" id="PTHR13003:SF2">
    <property type="entry name" value="NUCLEAR PORE COMPLEX PROTEIN NUP107"/>
    <property type="match status" value="1"/>
</dbReference>
<evidence type="ECO:0000256" key="8">
    <source>
        <dbReference type="SAM" id="MobiDB-lite"/>
    </source>
</evidence>
<comment type="similarity">
    <text evidence="7">Belongs to the nucleoporin Nup84/Nup107 family.</text>
</comment>
<evidence type="ECO:0000256" key="3">
    <source>
        <dbReference type="ARBA" id="ARBA00022927"/>
    </source>
</evidence>
<sequence>MDIDLPGGGLGQQTSLEEELATAFTNLLGDSRGAKDIVGDIYSICHERAEEFRCARVVSWLEFLADDSLKRQGGTVFAPGEGLWQETKTEMRAGTGSVVTELDPDAPGRLGRPLHPSNARSQERILARVWQLLRAGRLPEALELCQQVGQPWRAAALGGGGPYGPVPVGATAAEHDEHVGEELQAEELADEVSHGSGTLLALWRWAALQAAAAAPAGGDKFERAVFGALGGSSAAAAAACSSWEDFAWAYCRCVFAVMRCAALRLSLVALGEDAEAPAAGPQLLEMLAAPPDAMGAGAGSAPEDLLGLLTQSQLQHVLAVEADTVVQHLRNCQQRR</sequence>
<evidence type="ECO:0000256" key="2">
    <source>
        <dbReference type="ARBA" id="ARBA00022816"/>
    </source>
</evidence>
<name>A0A2J8AJ08_9CHLO</name>
<dbReference type="GO" id="GO:0006606">
    <property type="term" value="P:protein import into nucleus"/>
    <property type="evidence" value="ECO:0007669"/>
    <property type="project" value="TreeGrafter"/>
</dbReference>
<dbReference type="Pfam" id="PF04121">
    <property type="entry name" value="Nup84_Nup100"/>
    <property type="match status" value="1"/>
</dbReference>
<comment type="subcellular location">
    <subcellularLocation>
        <location evidence="7">Nucleus</location>
        <location evidence="7">Nuclear pore complex</location>
    </subcellularLocation>
    <subcellularLocation>
        <location evidence="7">Nucleus membrane</location>
    </subcellularLocation>
</comment>
<keyword evidence="5 7" id="KW-0906">Nuclear pore complex</keyword>
<dbReference type="EMBL" id="PGGS01000008">
    <property type="protein sequence ID" value="PNH12494.1"/>
    <property type="molecule type" value="Genomic_DNA"/>
</dbReference>
<organism evidence="9 10">
    <name type="scientific">Tetrabaena socialis</name>
    <dbReference type="NCBI Taxonomy" id="47790"/>
    <lineage>
        <taxon>Eukaryota</taxon>
        <taxon>Viridiplantae</taxon>
        <taxon>Chlorophyta</taxon>
        <taxon>core chlorophytes</taxon>
        <taxon>Chlorophyceae</taxon>
        <taxon>CS clade</taxon>
        <taxon>Chlamydomonadales</taxon>
        <taxon>Tetrabaenaceae</taxon>
        <taxon>Tetrabaena</taxon>
    </lineage>
</organism>
<evidence type="ECO:0000256" key="6">
    <source>
        <dbReference type="ARBA" id="ARBA00023242"/>
    </source>
</evidence>
<protein>
    <recommendedName>
        <fullName evidence="7">Nuclear pore complex protein</fullName>
    </recommendedName>
</protein>
<gene>
    <name evidence="9" type="ORF">TSOC_000588</name>
</gene>
<dbReference type="GO" id="GO:0017056">
    <property type="term" value="F:structural constituent of nuclear pore"/>
    <property type="evidence" value="ECO:0007669"/>
    <property type="project" value="UniProtKB-UniRule"/>
</dbReference>
<dbReference type="GO" id="GO:0000973">
    <property type="term" value="P:post-transcriptional tethering of RNA polymerase II gene DNA at nuclear periphery"/>
    <property type="evidence" value="ECO:0007669"/>
    <property type="project" value="TreeGrafter"/>
</dbReference>
<keyword evidence="10" id="KW-1185">Reference proteome</keyword>
<evidence type="ECO:0000313" key="10">
    <source>
        <dbReference type="Proteomes" id="UP000236333"/>
    </source>
</evidence>
<comment type="subunit">
    <text evidence="7">Part of the nuclear pore complex (NPC).</text>
</comment>
<keyword evidence="1 7" id="KW-0813">Transport</keyword>
<comment type="function">
    <text evidence="7">Functions as a component of the nuclear pore complex (NPC).</text>
</comment>
<evidence type="ECO:0000256" key="4">
    <source>
        <dbReference type="ARBA" id="ARBA00023010"/>
    </source>
</evidence>
<keyword evidence="4 7" id="KW-0811">Translocation</keyword>
<dbReference type="Proteomes" id="UP000236333">
    <property type="component" value="Unassembled WGS sequence"/>
</dbReference>
<feature type="region of interest" description="Disordered" evidence="8">
    <location>
        <begin position="98"/>
        <end position="117"/>
    </location>
</feature>